<evidence type="ECO:0000313" key="7">
    <source>
        <dbReference type="EMBL" id="PCG73748.1"/>
    </source>
</evidence>
<protein>
    <recommendedName>
        <fullName evidence="8">Myogenesis-regulating glycosidase</fullName>
    </recommendedName>
</protein>
<dbReference type="SUPFAM" id="SSF51011">
    <property type="entry name" value="Glycosyl hydrolase domain"/>
    <property type="match status" value="1"/>
</dbReference>
<evidence type="ECO:0000256" key="2">
    <source>
        <dbReference type="RuleBase" id="RU361185"/>
    </source>
</evidence>
<dbReference type="CDD" id="cd06592">
    <property type="entry name" value="GH31_NET37"/>
    <property type="match status" value="1"/>
</dbReference>
<evidence type="ECO:0000256" key="3">
    <source>
        <dbReference type="SAM" id="MobiDB-lite"/>
    </source>
</evidence>
<dbReference type="InterPro" id="IPR000322">
    <property type="entry name" value="Glyco_hydro_31_TIM"/>
</dbReference>
<dbReference type="Pfam" id="PF01055">
    <property type="entry name" value="Glyco_hydro_31_2nd"/>
    <property type="match status" value="2"/>
</dbReference>
<dbReference type="InterPro" id="IPR048395">
    <property type="entry name" value="Glyco_hydro_31_C"/>
</dbReference>
<reference evidence="7" key="1">
    <citation type="submission" date="2017-09" db="EMBL/GenBank/DDBJ databases">
        <title>Contemporary evolution of a Lepidopteran species, Heliothis virescens, in response to modern agricultural practices.</title>
        <authorList>
            <person name="Fritz M.L."/>
            <person name="Deyonke A.M."/>
            <person name="Papanicolaou A."/>
            <person name="Micinski S."/>
            <person name="Westbrook J."/>
            <person name="Gould F."/>
        </authorList>
    </citation>
    <scope>NUCLEOTIDE SEQUENCE [LARGE SCALE GENOMIC DNA]</scope>
    <source>
        <strain evidence="7">HvINT-</strain>
        <tissue evidence="7">Whole body</tissue>
    </source>
</reference>
<evidence type="ECO:0008006" key="8">
    <source>
        <dbReference type="Google" id="ProtNLM"/>
    </source>
</evidence>
<keyword evidence="4" id="KW-0472">Membrane</keyword>
<dbReference type="GO" id="GO:0005975">
    <property type="term" value="P:carbohydrate metabolic process"/>
    <property type="evidence" value="ECO:0007669"/>
    <property type="project" value="InterPro"/>
</dbReference>
<dbReference type="Gene3D" id="3.20.20.80">
    <property type="entry name" value="Glycosidases"/>
    <property type="match status" value="1"/>
</dbReference>
<dbReference type="InterPro" id="IPR050985">
    <property type="entry name" value="Alpha-glycosidase_related"/>
</dbReference>
<feature type="compositionally biased region" description="Basic and acidic residues" evidence="3">
    <location>
        <begin position="145"/>
        <end position="159"/>
    </location>
</feature>
<evidence type="ECO:0000256" key="1">
    <source>
        <dbReference type="ARBA" id="ARBA00007806"/>
    </source>
</evidence>
<sequence length="917" mass="104862">MRVRKKPDLRLNIPSYPHDYVEMPPETRQKIEEVLRNSVSPSIEDKINTPTTSSIGSPDDAREGTRTPEVRIVGPEDVKVENEKTSPKEKSPEADSPIVYRNPQRAEGTTSNKVDSEKRDKKEILNIPEHHQSTASGFSDGDNTADDHTEVLSDDERSKTPLRSPRRKSTAPRRFGRSEFSMDDDDYSPSNSVTSVNSLASLLREKLQSIPQKIRKKPTDYKLRAFVGLMFLAIVFFVGFAYVLYHQQALTKAYFDNVQFNEPKRLLRIYNKDDVEILRASLAVNIQGKVNAYPCLPEDRHKDGSECLEWLHTLRFYLKSLPHDPGVDNTTCYSVHWKALRSDVYPNDCFDWGATKVHWYGGGQSLNLTWPLDRGSLDYTPFITGDMQKSQWGNVLTRYFINSKGAAIIIDDETPLHVSVNKGGKQICLKSMYHEFAYPNRLTEFPEMKYNICTSEDMASLHSSIHSHRRAPLWDGLKPADMQTLESLISEPVWQIAPRFKDELQAETISKYTEDVINLGFLKQGHVLINEHWQNEIGDLSVDKSRFETLNTTVDKLHRRGFKVAFTIQPFISTESKNFAECVQKRLLISERNSDRRIPALTRFKSLASAGVLDITNNRSVPWFLDKLQAVIDEYHIDSFFLDLGTAYDMPHYFRCENLLTNPDQYKKIFTKIFEKLLSIIGVSSAVSLPRPPIFVSLPPFESTWEALRLVIPTMLTYGVNGFPFIMPGAVGGDIYWPGSEQFLPSSKGLVETVNATQENGIELPERELYMRWLQMATFLPVMKFTHLPSKYNDERVLEMAKNLTSLRQRMVTPLLLKYKREALEEGLPLIRPLWLLSGSDTAPMPVPDEFAIGGEIVVAPVLERGQTSRDVYLPTGLWQDGIDGSLRKGNRWMHEYKVPIDKVAYFVRKPDDMRFK</sequence>
<dbReference type="GO" id="GO:0004553">
    <property type="term" value="F:hydrolase activity, hydrolyzing O-glycosyl compounds"/>
    <property type="evidence" value="ECO:0007669"/>
    <property type="project" value="InterPro"/>
</dbReference>
<evidence type="ECO:0000259" key="5">
    <source>
        <dbReference type="Pfam" id="PF01055"/>
    </source>
</evidence>
<proteinExistence type="inferred from homology"/>
<feature type="domain" description="Glycoside hydrolase family 31 TIM barrel" evidence="5">
    <location>
        <begin position="702"/>
        <end position="811"/>
    </location>
</feature>
<dbReference type="InterPro" id="IPR017853">
    <property type="entry name" value="GH"/>
</dbReference>
<dbReference type="Pfam" id="PF21365">
    <property type="entry name" value="Glyco_hydro_31_3rd"/>
    <property type="match status" value="1"/>
</dbReference>
<keyword evidence="2" id="KW-0378">Hydrolase</keyword>
<gene>
    <name evidence="7" type="ORF">B5V51_14466</name>
</gene>
<feature type="compositionally biased region" description="Basic and acidic residues" evidence="3">
    <location>
        <begin position="59"/>
        <end position="93"/>
    </location>
</feature>
<keyword evidence="2" id="KW-0326">Glycosidase</keyword>
<dbReference type="Gene3D" id="2.60.40.1180">
    <property type="entry name" value="Golgi alpha-mannosidase II"/>
    <property type="match status" value="1"/>
</dbReference>
<keyword evidence="4" id="KW-1133">Transmembrane helix</keyword>
<feature type="region of interest" description="Disordered" evidence="3">
    <location>
        <begin position="1"/>
        <end position="189"/>
    </location>
</feature>
<dbReference type="SUPFAM" id="SSF51445">
    <property type="entry name" value="(Trans)glycosidases"/>
    <property type="match status" value="1"/>
</dbReference>
<dbReference type="InterPro" id="IPR013780">
    <property type="entry name" value="Glyco_hydro_b"/>
</dbReference>
<accession>A0A2A4JPW7</accession>
<name>A0A2A4JPW7_HELVI</name>
<dbReference type="AlphaFoldDB" id="A0A2A4JPW7"/>
<keyword evidence="4" id="KW-0812">Transmembrane</keyword>
<feature type="compositionally biased region" description="Basic residues" evidence="3">
    <location>
        <begin position="164"/>
        <end position="175"/>
    </location>
</feature>
<evidence type="ECO:0000259" key="6">
    <source>
        <dbReference type="Pfam" id="PF21365"/>
    </source>
</evidence>
<organism evidence="7">
    <name type="scientific">Heliothis virescens</name>
    <name type="common">Tobacco budworm moth</name>
    <dbReference type="NCBI Taxonomy" id="7102"/>
    <lineage>
        <taxon>Eukaryota</taxon>
        <taxon>Metazoa</taxon>
        <taxon>Ecdysozoa</taxon>
        <taxon>Arthropoda</taxon>
        <taxon>Hexapoda</taxon>
        <taxon>Insecta</taxon>
        <taxon>Pterygota</taxon>
        <taxon>Neoptera</taxon>
        <taxon>Endopterygota</taxon>
        <taxon>Lepidoptera</taxon>
        <taxon>Glossata</taxon>
        <taxon>Ditrysia</taxon>
        <taxon>Noctuoidea</taxon>
        <taxon>Noctuidae</taxon>
        <taxon>Heliothinae</taxon>
        <taxon>Heliothis</taxon>
    </lineage>
</organism>
<comment type="caution">
    <text evidence="7">The sequence shown here is derived from an EMBL/GenBank/DDBJ whole genome shotgun (WGS) entry which is preliminary data.</text>
</comment>
<dbReference type="EMBL" id="NWSH01000878">
    <property type="protein sequence ID" value="PCG73748.1"/>
    <property type="molecule type" value="Genomic_DNA"/>
</dbReference>
<feature type="transmembrane region" description="Helical" evidence="4">
    <location>
        <begin position="223"/>
        <end position="245"/>
    </location>
</feature>
<feature type="compositionally biased region" description="Basic and acidic residues" evidence="3">
    <location>
        <begin position="19"/>
        <end position="35"/>
    </location>
</feature>
<dbReference type="PANTHER" id="PTHR43053">
    <property type="entry name" value="GLYCOSIDASE FAMILY 31"/>
    <property type="match status" value="1"/>
</dbReference>
<feature type="domain" description="Glycosyl hydrolase family 31 C-terminal" evidence="6">
    <location>
        <begin position="827"/>
        <end position="910"/>
    </location>
</feature>
<feature type="compositionally biased region" description="Basic and acidic residues" evidence="3">
    <location>
        <begin position="114"/>
        <end position="132"/>
    </location>
</feature>
<comment type="similarity">
    <text evidence="1 2">Belongs to the glycosyl hydrolase 31 family.</text>
</comment>
<feature type="domain" description="Glycoside hydrolase family 31 TIM barrel" evidence="5">
    <location>
        <begin position="531"/>
        <end position="653"/>
    </location>
</feature>
<evidence type="ECO:0000256" key="4">
    <source>
        <dbReference type="SAM" id="Phobius"/>
    </source>
</evidence>
<dbReference type="PANTHER" id="PTHR43053:SF6">
    <property type="entry name" value="SITS-BINDING PROTEIN"/>
    <property type="match status" value="1"/>
</dbReference>
<dbReference type="STRING" id="7102.A0A2A4JPW7"/>